<dbReference type="Gene3D" id="2.30.240.10">
    <property type="entry name" value="At5g01610-like"/>
    <property type="match status" value="1"/>
</dbReference>
<proteinExistence type="predicted"/>
<evidence type="ECO:0000256" key="1">
    <source>
        <dbReference type="SAM" id="SignalP"/>
    </source>
</evidence>
<name>A0AAV0P9W3_9ROSI</name>
<evidence type="ECO:0000313" key="3">
    <source>
        <dbReference type="Proteomes" id="UP001154282"/>
    </source>
</evidence>
<dbReference type="EMBL" id="CAMGYJ010000008">
    <property type="protein sequence ID" value="CAI0468028.1"/>
    <property type="molecule type" value="Genomic_DNA"/>
</dbReference>
<protein>
    <submittedName>
        <fullName evidence="2">Uncharacterized protein</fullName>
    </submittedName>
</protein>
<evidence type="ECO:0000313" key="2">
    <source>
        <dbReference type="EMBL" id="CAI0468028.1"/>
    </source>
</evidence>
<keyword evidence="3" id="KW-1185">Reference proteome</keyword>
<accession>A0AAV0P9W3</accession>
<reference evidence="2" key="1">
    <citation type="submission" date="2022-08" db="EMBL/GenBank/DDBJ databases">
        <authorList>
            <person name="Gutierrez-Valencia J."/>
        </authorList>
    </citation>
    <scope>NUCLEOTIDE SEQUENCE</scope>
</reference>
<dbReference type="Pfam" id="PF04398">
    <property type="entry name" value="DUF538"/>
    <property type="match status" value="1"/>
</dbReference>
<keyword evidence="1" id="KW-0732">Signal</keyword>
<dbReference type="PANTHER" id="PTHR31676:SF28">
    <property type="entry name" value="TRANSMEMBRANE PROTEIN"/>
    <property type="match status" value="1"/>
</dbReference>
<gene>
    <name evidence="2" type="ORF">LITE_LOCUS37652</name>
</gene>
<comment type="caution">
    <text evidence="2">The sequence shown here is derived from an EMBL/GenBank/DDBJ whole genome shotgun (WGS) entry which is preliminary data.</text>
</comment>
<dbReference type="Proteomes" id="UP001154282">
    <property type="component" value="Unassembled WGS sequence"/>
</dbReference>
<dbReference type="SUPFAM" id="SSF141562">
    <property type="entry name" value="At5g01610-like"/>
    <property type="match status" value="1"/>
</dbReference>
<organism evidence="2 3">
    <name type="scientific">Linum tenue</name>
    <dbReference type="NCBI Taxonomy" id="586396"/>
    <lineage>
        <taxon>Eukaryota</taxon>
        <taxon>Viridiplantae</taxon>
        <taxon>Streptophyta</taxon>
        <taxon>Embryophyta</taxon>
        <taxon>Tracheophyta</taxon>
        <taxon>Spermatophyta</taxon>
        <taxon>Magnoliopsida</taxon>
        <taxon>eudicotyledons</taxon>
        <taxon>Gunneridae</taxon>
        <taxon>Pentapetalae</taxon>
        <taxon>rosids</taxon>
        <taxon>fabids</taxon>
        <taxon>Malpighiales</taxon>
        <taxon>Linaceae</taxon>
        <taxon>Linum</taxon>
    </lineage>
</organism>
<feature type="chain" id="PRO_5043718005" evidence="1">
    <location>
        <begin position="33"/>
        <end position="173"/>
    </location>
</feature>
<feature type="signal peptide" evidence="1">
    <location>
        <begin position="1"/>
        <end position="32"/>
    </location>
</feature>
<dbReference type="InterPro" id="IPR036758">
    <property type="entry name" value="At5g01610-like"/>
</dbReference>
<dbReference type="InterPro" id="IPR007493">
    <property type="entry name" value="DUF538"/>
</dbReference>
<dbReference type="PANTHER" id="PTHR31676">
    <property type="entry name" value="T31J12.3 PROTEIN-RELATED"/>
    <property type="match status" value="1"/>
</dbReference>
<sequence length="173" mass="18378">MSTPLPSTMASIIIFSVSLLLILSLSLSPAAAGSGMSASLQKLLHSQGLPGGLFPDNVKSFDLDSTGRLEVELDGPCLAKFENRVFFESVLRANLSFGGLIGMEGLTQEELFLWFPVKGIFVSDPASGVILLDIGLARKQLSVSLFEDPPSCKAQQGELLKDSTAMVGFAAER</sequence>
<dbReference type="AlphaFoldDB" id="A0AAV0P9W3"/>